<sequence length="182" mass="20839">MDGLSEDLSDSTQRPDSDNDDQRVYFVPYRWWKDAQDSMPETELESESESKRGVVFSASPASSYAGPMKLINNIFSLDLVFNLRREEDSVQRQNGEAGVSGRDYALVSGQMWVQALRWHSDSKVAMKNGRSFSASEDDISDVYPLKLRLSVVRETNSLGFYDFDRLILDFIERVKLEFAIKE</sequence>
<protein>
    <recommendedName>
        <fullName evidence="3">DUSP domain-containing protein</fullName>
    </recommendedName>
</protein>
<evidence type="ECO:0000256" key="1">
    <source>
        <dbReference type="SAM" id="MobiDB-lite"/>
    </source>
</evidence>
<organism evidence="2">
    <name type="scientific">Fagus sylvatica</name>
    <name type="common">Beechnut</name>
    <dbReference type="NCBI Taxonomy" id="28930"/>
    <lineage>
        <taxon>Eukaryota</taxon>
        <taxon>Viridiplantae</taxon>
        <taxon>Streptophyta</taxon>
        <taxon>Embryophyta</taxon>
        <taxon>Tracheophyta</taxon>
        <taxon>Spermatophyta</taxon>
        <taxon>Magnoliopsida</taxon>
        <taxon>eudicotyledons</taxon>
        <taxon>Gunneridae</taxon>
        <taxon>Pentapetalae</taxon>
        <taxon>rosids</taxon>
        <taxon>fabids</taxon>
        <taxon>Fagales</taxon>
        <taxon>Fagaceae</taxon>
        <taxon>Fagus</taxon>
    </lineage>
</organism>
<dbReference type="Gene3D" id="3.30.2230.10">
    <property type="entry name" value="DUSP-like"/>
    <property type="match status" value="1"/>
</dbReference>
<dbReference type="EMBL" id="OIVN01003223">
    <property type="protein sequence ID" value="SPD09615.1"/>
    <property type="molecule type" value="Genomic_DNA"/>
</dbReference>
<name>A0A2N9HCJ1_FAGSY</name>
<reference evidence="2" key="1">
    <citation type="submission" date="2018-02" db="EMBL/GenBank/DDBJ databases">
        <authorList>
            <person name="Cohen D.B."/>
            <person name="Kent A.D."/>
        </authorList>
    </citation>
    <scope>NUCLEOTIDE SEQUENCE</scope>
</reference>
<accession>A0A2N9HCJ1</accession>
<dbReference type="InterPro" id="IPR035927">
    <property type="entry name" value="DUSP-like_sf"/>
</dbReference>
<evidence type="ECO:0000313" key="2">
    <source>
        <dbReference type="EMBL" id="SPD09615.1"/>
    </source>
</evidence>
<feature type="compositionally biased region" description="Basic and acidic residues" evidence="1">
    <location>
        <begin position="13"/>
        <end position="22"/>
    </location>
</feature>
<proteinExistence type="predicted"/>
<feature type="region of interest" description="Disordered" evidence="1">
    <location>
        <begin position="1"/>
        <end position="22"/>
    </location>
</feature>
<dbReference type="AlphaFoldDB" id="A0A2N9HCJ1"/>
<gene>
    <name evidence="2" type="ORF">FSB_LOCUS37497</name>
</gene>
<evidence type="ECO:0008006" key="3">
    <source>
        <dbReference type="Google" id="ProtNLM"/>
    </source>
</evidence>